<dbReference type="Ensembl" id="ENSLLET00000041896.1">
    <property type="protein sequence ID" value="ENSLLEP00000040264.1"/>
    <property type="gene ID" value="ENSLLEG00000025639.1"/>
</dbReference>
<evidence type="ECO:0000313" key="3">
    <source>
        <dbReference type="Proteomes" id="UP000694569"/>
    </source>
</evidence>
<reference evidence="2" key="1">
    <citation type="submission" date="2025-08" db="UniProtKB">
        <authorList>
            <consortium name="Ensembl"/>
        </authorList>
    </citation>
    <scope>IDENTIFICATION</scope>
</reference>
<dbReference type="AlphaFoldDB" id="A0A8C5QRM8"/>
<dbReference type="Pfam" id="PF09777">
    <property type="entry name" value="OSTMP1"/>
    <property type="match status" value="1"/>
</dbReference>
<dbReference type="Proteomes" id="UP000694569">
    <property type="component" value="Unplaced"/>
</dbReference>
<evidence type="ECO:0000313" key="2">
    <source>
        <dbReference type="Ensembl" id="ENSLLEP00000040264.1"/>
    </source>
</evidence>
<name>A0A8C5QRM8_9ANUR</name>
<reference evidence="2" key="2">
    <citation type="submission" date="2025-09" db="UniProtKB">
        <authorList>
            <consortium name="Ensembl"/>
        </authorList>
    </citation>
    <scope>IDENTIFICATION</scope>
</reference>
<dbReference type="GO" id="GO:0005829">
    <property type="term" value="C:cytosol"/>
    <property type="evidence" value="ECO:0007669"/>
    <property type="project" value="TreeGrafter"/>
</dbReference>
<keyword evidence="1" id="KW-0812">Transmembrane</keyword>
<organism evidence="2 3">
    <name type="scientific">Leptobrachium leishanense</name>
    <name type="common">Leishan spiny toad</name>
    <dbReference type="NCBI Taxonomy" id="445787"/>
    <lineage>
        <taxon>Eukaryota</taxon>
        <taxon>Metazoa</taxon>
        <taxon>Chordata</taxon>
        <taxon>Craniata</taxon>
        <taxon>Vertebrata</taxon>
        <taxon>Euteleostomi</taxon>
        <taxon>Amphibia</taxon>
        <taxon>Batrachia</taxon>
        <taxon>Anura</taxon>
        <taxon>Pelobatoidea</taxon>
        <taxon>Megophryidae</taxon>
        <taxon>Leptobrachium</taxon>
    </lineage>
</organism>
<keyword evidence="1" id="KW-0472">Membrane</keyword>
<dbReference type="GeneTree" id="ENSGT00390000012341"/>
<protein>
    <recommendedName>
        <fullName evidence="4">Osteopetrosis-associated transmembrane protein 1</fullName>
    </recommendedName>
</protein>
<dbReference type="PANTHER" id="PTHR15644:SF2">
    <property type="entry name" value="OSTEOPETROSIS-ASSOCIATED TRANSMEMBRANE PROTEIN 1"/>
    <property type="match status" value="1"/>
</dbReference>
<sequence>MSPCYNYRPFGLLYMMSPSGLLDLCFVLLCARLASSWSPSNGVAGPELLPRSLWAEEVSLSLFPSYYTSPDLTDEPDDCKTLLLEFANSSATLSGCLVRYARPVRICQQCYKDFGQLRAIMAQINLKKNDTDICAQRLLQSDRIHMLVVLNDFFEGTWDDCKCDSSTNMKETDPPEGCLQKNGTEIRNTTTQFMALYEELTKCFNQNMKEPPIQLPEGNYSKVCYNCNESYKSLNTLYSSLEHSHALCIDLEDAMNSTRILWSREFNCTVPCTDTVPVIAVSAFIIFLPVVFYLSSFLHSEQKKLKLVLPKRFASSTHIQDLSN</sequence>
<evidence type="ECO:0000256" key="1">
    <source>
        <dbReference type="SAM" id="Phobius"/>
    </source>
</evidence>
<proteinExistence type="predicted"/>
<dbReference type="InterPro" id="IPR019172">
    <property type="entry name" value="Osteopetrosis-assoc_TM_1"/>
</dbReference>
<keyword evidence="1" id="KW-1133">Transmembrane helix</keyword>
<keyword evidence="3" id="KW-1185">Reference proteome</keyword>
<dbReference type="OrthoDB" id="8021850at2759"/>
<evidence type="ECO:0008006" key="4">
    <source>
        <dbReference type="Google" id="ProtNLM"/>
    </source>
</evidence>
<accession>A0A8C5QRM8</accession>
<dbReference type="PANTHER" id="PTHR15644">
    <property type="entry name" value="OSTEOPETROSIS ASSOCIATED TRANSMEMBRANE PROTEIN 1"/>
    <property type="match status" value="1"/>
</dbReference>
<feature type="transmembrane region" description="Helical" evidence="1">
    <location>
        <begin position="276"/>
        <end position="298"/>
    </location>
</feature>